<reference evidence="2 3" key="1">
    <citation type="submission" date="2021-03" db="EMBL/GenBank/DDBJ databases">
        <title>Metabolic Capacity of the Antarctic Cyanobacterium Phormidium pseudopriestleyi that Sustains Oxygenic Photosynthesis in the Presence of Hydrogen Sulfide.</title>
        <authorList>
            <person name="Lumian J.E."/>
            <person name="Jungblut A.D."/>
            <person name="Dillon M.L."/>
            <person name="Hawes I."/>
            <person name="Doran P.T."/>
            <person name="Mackey T.J."/>
            <person name="Dick G.J."/>
            <person name="Grettenberger C.L."/>
            <person name="Sumner D.Y."/>
        </authorList>
    </citation>
    <scope>NUCLEOTIDE SEQUENCE [LARGE SCALE GENOMIC DNA]</scope>
    <source>
        <strain evidence="2 3">FRX01</strain>
    </source>
</reference>
<evidence type="ECO:0000256" key="1">
    <source>
        <dbReference type="SAM" id="Phobius"/>
    </source>
</evidence>
<keyword evidence="3" id="KW-1185">Reference proteome</keyword>
<keyword evidence="1" id="KW-0472">Membrane</keyword>
<keyword evidence="1" id="KW-1133">Transmembrane helix</keyword>
<sequence length="192" mass="21536">MKKNFGELIWSSFLEIQGVLIGFIGILITIILSRLPVKTQIPLDLVIAIALFMLLLVVTLIKASYQSFKTAQELSQLQKSVIPKILYVSKEPSSQAPFQLRCLLGNSALFSNDTCISFYYTDDEGFERLIGMGVVLTVQDNGKVQALLDIPLLGYQEILEKLGNNDLKIIGQTIVKSNITRKMMLDYLFNLE</sequence>
<protein>
    <submittedName>
        <fullName evidence="2">Uncharacterized protein</fullName>
    </submittedName>
</protein>
<organism evidence="2 3">
    <name type="scientific">Phormidium pseudopriestleyi FRX01</name>
    <dbReference type="NCBI Taxonomy" id="1759528"/>
    <lineage>
        <taxon>Bacteria</taxon>
        <taxon>Bacillati</taxon>
        <taxon>Cyanobacteriota</taxon>
        <taxon>Cyanophyceae</taxon>
        <taxon>Oscillatoriophycideae</taxon>
        <taxon>Oscillatoriales</taxon>
        <taxon>Oscillatoriaceae</taxon>
        <taxon>Phormidium</taxon>
    </lineage>
</organism>
<accession>A0ABS3FMX0</accession>
<gene>
    <name evidence="2" type="ORF">J0895_04920</name>
</gene>
<feature type="transmembrane region" description="Helical" evidence="1">
    <location>
        <begin position="45"/>
        <end position="65"/>
    </location>
</feature>
<proteinExistence type="predicted"/>
<dbReference type="RefSeq" id="WP_207087003.1">
    <property type="nucleotide sequence ID" value="NZ_JAFLQW010000128.1"/>
</dbReference>
<feature type="transmembrane region" description="Helical" evidence="1">
    <location>
        <begin position="12"/>
        <end position="33"/>
    </location>
</feature>
<dbReference type="Proteomes" id="UP000664844">
    <property type="component" value="Unassembled WGS sequence"/>
</dbReference>
<evidence type="ECO:0000313" key="2">
    <source>
        <dbReference type="EMBL" id="MBO0348456.1"/>
    </source>
</evidence>
<dbReference type="EMBL" id="JAFLQW010000128">
    <property type="protein sequence ID" value="MBO0348456.1"/>
    <property type="molecule type" value="Genomic_DNA"/>
</dbReference>
<keyword evidence="1" id="KW-0812">Transmembrane</keyword>
<name>A0ABS3FMX0_9CYAN</name>
<comment type="caution">
    <text evidence="2">The sequence shown here is derived from an EMBL/GenBank/DDBJ whole genome shotgun (WGS) entry which is preliminary data.</text>
</comment>
<evidence type="ECO:0000313" key="3">
    <source>
        <dbReference type="Proteomes" id="UP000664844"/>
    </source>
</evidence>